<proteinExistence type="predicted"/>
<gene>
    <name evidence="2" type="ORF">H4Q31_17360</name>
</gene>
<dbReference type="InterPro" id="IPR011009">
    <property type="entry name" value="Kinase-like_dom_sf"/>
</dbReference>
<evidence type="ECO:0000313" key="3">
    <source>
        <dbReference type="Proteomes" id="UP000574133"/>
    </source>
</evidence>
<dbReference type="GO" id="GO:0016740">
    <property type="term" value="F:transferase activity"/>
    <property type="evidence" value="ECO:0007669"/>
    <property type="project" value="UniProtKB-KW"/>
</dbReference>
<dbReference type="Proteomes" id="UP000574133">
    <property type="component" value="Unassembled WGS sequence"/>
</dbReference>
<dbReference type="Gene3D" id="3.90.1200.10">
    <property type="match status" value="1"/>
</dbReference>
<name>A0A841TIL2_9BACL</name>
<accession>A0A841TIL2</accession>
<dbReference type="AlphaFoldDB" id="A0A841TIL2"/>
<dbReference type="SUPFAM" id="SSF56112">
    <property type="entry name" value="Protein kinase-like (PK-like)"/>
    <property type="match status" value="1"/>
</dbReference>
<sequence>MDPTNIQWSELDPAVRESFESAKPAILPMEQGFEAEVVKLASGESAFVLKVWNKGSRPNIEHQYRLLKALRAAGINVSKPLGWGTDENGNQALLTSFDGATPQRLDGKSLERIARLQAAVHRISAEDLEGIGLPRFGIINHFFVGLKEQPDLLPIVTELAEEAPIREDQLIHGDFHFQNLLERDGTFTVIDWTNCQLGDLRYDIAWSLTLMKIYTSDRLAAKYREAYLAEISIPPEELERFEALAILRWILFNRRGGVPRLPQTMKRVKALIANSTRLRDRLIADFPPVR</sequence>
<feature type="domain" description="Aminoglycoside phosphotransferase" evidence="1">
    <location>
        <begin position="28"/>
        <end position="228"/>
    </location>
</feature>
<dbReference type="RefSeq" id="WP_185180328.1">
    <property type="nucleotide sequence ID" value="NZ_CBCSEP010000042.1"/>
</dbReference>
<dbReference type="EMBL" id="JACJVN010000067">
    <property type="protein sequence ID" value="MBB6679060.1"/>
    <property type="molecule type" value="Genomic_DNA"/>
</dbReference>
<reference evidence="2 3" key="1">
    <citation type="submission" date="2020-08" db="EMBL/GenBank/DDBJ databases">
        <title>Cohnella phylogeny.</title>
        <authorList>
            <person name="Dunlap C."/>
        </authorList>
    </citation>
    <scope>NUCLEOTIDE SEQUENCE [LARGE SCALE GENOMIC DNA]</scope>
    <source>
        <strain evidence="2 3">DSM 103658</strain>
    </source>
</reference>
<keyword evidence="3" id="KW-1185">Reference proteome</keyword>
<protein>
    <submittedName>
        <fullName evidence="2">Aminoglycoside phosphotransferase family protein</fullName>
    </submittedName>
</protein>
<evidence type="ECO:0000259" key="1">
    <source>
        <dbReference type="Pfam" id="PF01636"/>
    </source>
</evidence>
<dbReference type="InterPro" id="IPR002575">
    <property type="entry name" value="Aminoglycoside_PTrfase"/>
</dbReference>
<keyword evidence="2" id="KW-0808">Transferase</keyword>
<evidence type="ECO:0000313" key="2">
    <source>
        <dbReference type="EMBL" id="MBB6679060.1"/>
    </source>
</evidence>
<dbReference type="Pfam" id="PF01636">
    <property type="entry name" value="APH"/>
    <property type="match status" value="1"/>
</dbReference>
<comment type="caution">
    <text evidence="2">The sequence shown here is derived from an EMBL/GenBank/DDBJ whole genome shotgun (WGS) entry which is preliminary data.</text>
</comment>
<organism evidence="2 3">
    <name type="scientific">Cohnella lubricantis</name>
    <dbReference type="NCBI Taxonomy" id="2163172"/>
    <lineage>
        <taxon>Bacteria</taxon>
        <taxon>Bacillati</taxon>
        <taxon>Bacillota</taxon>
        <taxon>Bacilli</taxon>
        <taxon>Bacillales</taxon>
        <taxon>Paenibacillaceae</taxon>
        <taxon>Cohnella</taxon>
    </lineage>
</organism>